<keyword evidence="2" id="KW-1185">Reference proteome</keyword>
<gene>
    <name evidence="1" type="ORF">LY16_00796</name>
</gene>
<dbReference type="EMBL" id="VNHN01000009">
    <property type="protein sequence ID" value="TYP13138.1"/>
    <property type="molecule type" value="Genomic_DNA"/>
</dbReference>
<protein>
    <submittedName>
        <fullName evidence="1">Uncharacterized protein</fullName>
    </submittedName>
</protein>
<name>A0ABY3NU70_9GAMM</name>
<organism evidence="1 2">
    <name type="scientific">Xenorhabdus doucetiae</name>
    <dbReference type="NCBI Taxonomy" id="351671"/>
    <lineage>
        <taxon>Bacteria</taxon>
        <taxon>Pseudomonadati</taxon>
        <taxon>Pseudomonadota</taxon>
        <taxon>Gammaproteobacteria</taxon>
        <taxon>Enterobacterales</taxon>
        <taxon>Morganellaceae</taxon>
        <taxon>Xenorhabdus</taxon>
    </lineage>
</organism>
<accession>A0ABY3NU70</accession>
<evidence type="ECO:0000313" key="2">
    <source>
        <dbReference type="Proteomes" id="UP000324170"/>
    </source>
</evidence>
<sequence length="62" mass="7472">MKSFYDSKNIKFWDELSHIHFSYSDYDVDNYDPLKYKLKNIELSELGNLEGKKSFIYNVILD</sequence>
<evidence type="ECO:0000313" key="1">
    <source>
        <dbReference type="EMBL" id="TYP13138.1"/>
    </source>
</evidence>
<reference evidence="1 2" key="1">
    <citation type="submission" date="2019-07" db="EMBL/GenBank/DDBJ databases">
        <title>Genomic Encyclopedia of Type Strains, Phase I: the one thousand microbial genomes (KMG-I) project.</title>
        <authorList>
            <person name="Kyrpides N."/>
        </authorList>
    </citation>
    <scope>NUCLEOTIDE SEQUENCE [LARGE SCALE GENOMIC DNA]</scope>
    <source>
        <strain evidence="1 2">DSM 17909</strain>
    </source>
</reference>
<dbReference type="Proteomes" id="UP000324170">
    <property type="component" value="Unassembled WGS sequence"/>
</dbReference>
<comment type="caution">
    <text evidence="1">The sequence shown here is derived from an EMBL/GenBank/DDBJ whole genome shotgun (WGS) entry which is preliminary data.</text>
</comment>
<proteinExistence type="predicted"/>